<dbReference type="AlphaFoldDB" id="A0A3M0L740"/>
<organism evidence="1 2">
    <name type="scientific">Hirundo rustica rustica</name>
    <dbReference type="NCBI Taxonomy" id="333673"/>
    <lineage>
        <taxon>Eukaryota</taxon>
        <taxon>Metazoa</taxon>
        <taxon>Chordata</taxon>
        <taxon>Craniata</taxon>
        <taxon>Vertebrata</taxon>
        <taxon>Euteleostomi</taxon>
        <taxon>Archelosauria</taxon>
        <taxon>Archosauria</taxon>
        <taxon>Dinosauria</taxon>
        <taxon>Saurischia</taxon>
        <taxon>Theropoda</taxon>
        <taxon>Coelurosauria</taxon>
        <taxon>Aves</taxon>
        <taxon>Neognathae</taxon>
        <taxon>Neoaves</taxon>
        <taxon>Telluraves</taxon>
        <taxon>Australaves</taxon>
        <taxon>Passeriformes</taxon>
        <taxon>Sylvioidea</taxon>
        <taxon>Hirundinidae</taxon>
        <taxon>Hirundo</taxon>
    </lineage>
</organism>
<sequence length="170" mass="19471">MQQTDDISDEPLERVLVINMSQRIKSWLSYVDKSFLLKVLKTEKLLLLHPLAPPKVHLVTGEHRLGPRLHHNPLVENFIRLIGEALQGAPFRSWNATMKRGDPKDPFFQAEQSQFSQQTYSIPPLIFEFLLWMSQQLQVLPGLGQLCSVFHDPVELEDGNENPVVVSHIT</sequence>
<evidence type="ECO:0000313" key="1">
    <source>
        <dbReference type="EMBL" id="RMC18850.1"/>
    </source>
</evidence>
<proteinExistence type="predicted"/>
<name>A0A3M0L740_HIRRU</name>
<dbReference type="Proteomes" id="UP000269221">
    <property type="component" value="Unassembled WGS sequence"/>
</dbReference>
<reference evidence="1 2" key="1">
    <citation type="submission" date="2018-07" db="EMBL/GenBank/DDBJ databases">
        <title>A high quality draft genome assembly of the barn swallow (H. rustica rustica).</title>
        <authorList>
            <person name="Formenti G."/>
            <person name="Chiara M."/>
            <person name="Poveda L."/>
            <person name="Francoijs K.-J."/>
            <person name="Bonisoli-Alquati A."/>
            <person name="Canova L."/>
            <person name="Gianfranceschi L."/>
            <person name="Horner D.S."/>
            <person name="Saino N."/>
        </authorList>
    </citation>
    <scope>NUCLEOTIDE SEQUENCE [LARGE SCALE GENOMIC DNA]</scope>
    <source>
        <strain evidence="1">Chelidonia</strain>
        <tissue evidence="1">Blood</tissue>
    </source>
</reference>
<protein>
    <submittedName>
        <fullName evidence="1">Uncharacterized protein</fullName>
    </submittedName>
</protein>
<evidence type="ECO:0000313" key="2">
    <source>
        <dbReference type="Proteomes" id="UP000269221"/>
    </source>
</evidence>
<dbReference type="EMBL" id="QRBI01000096">
    <property type="protein sequence ID" value="RMC18850.1"/>
    <property type="molecule type" value="Genomic_DNA"/>
</dbReference>
<keyword evidence="2" id="KW-1185">Reference proteome</keyword>
<gene>
    <name evidence="1" type="ORF">DUI87_04746</name>
</gene>
<comment type="caution">
    <text evidence="1">The sequence shown here is derived from an EMBL/GenBank/DDBJ whole genome shotgun (WGS) entry which is preliminary data.</text>
</comment>
<accession>A0A3M0L740</accession>